<accession>A0ABQ4G025</accession>
<organism evidence="1 2">
    <name type="scientific">Microbispora corallina</name>
    <dbReference type="NCBI Taxonomy" id="83302"/>
    <lineage>
        <taxon>Bacteria</taxon>
        <taxon>Bacillati</taxon>
        <taxon>Actinomycetota</taxon>
        <taxon>Actinomycetes</taxon>
        <taxon>Streptosporangiales</taxon>
        <taxon>Streptosporangiaceae</taxon>
        <taxon>Microbispora</taxon>
    </lineage>
</organism>
<comment type="caution">
    <text evidence="1">The sequence shown here is derived from an EMBL/GenBank/DDBJ whole genome shotgun (WGS) entry which is preliminary data.</text>
</comment>
<protein>
    <submittedName>
        <fullName evidence="1">Uncharacterized protein</fullName>
    </submittedName>
</protein>
<proteinExistence type="predicted"/>
<dbReference type="Proteomes" id="UP000603904">
    <property type="component" value="Unassembled WGS sequence"/>
</dbReference>
<keyword evidence="2" id="KW-1185">Reference proteome</keyword>
<sequence>MRGPAERRHLGQFAEQALQQHGAAAAQATHEDHRLVGHEALPVRVRDVPSTNARNLSPPVAGTLVIFQGIAG</sequence>
<evidence type="ECO:0000313" key="2">
    <source>
        <dbReference type="Proteomes" id="UP000603904"/>
    </source>
</evidence>
<reference evidence="1 2" key="1">
    <citation type="submission" date="2021-01" db="EMBL/GenBank/DDBJ databases">
        <title>Whole genome shotgun sequence of Microbispora corallina NBRC 16416.</title>
        <authorList>
            <person name="Komaki H."/>
            <person name="Tamura T."/>
        </authorList>
    </citation>
    <scope>NUCLEOTIDE SEQUENCE [LARGE SCALE GENOMIC DNA]</scope>
    <source>
        <strain evidence="1 2">NBRC 16416</strain>
    </source>
</reference>
<gene>
    <name evidence="1" type="ORF">Mco01_34220</name>
</gene>
<evidence type="ECO:0000313" key="1">
    <source>
        <dbReference type="EMBL" id="GIH40422.1"/>
    </source>
</evidence>
<name>A0ABQ4G025_9ACTN</name>
<dbReference type="EMBL" id="BOOC01000014">
    <property type="protein sequence ID" value="GIH40422.1"/>
    <property type="molecule type" value="Genomic_DNA"/>
</dbReference>